<feature type="signal peptide" evidence="2">
    <location>
        <begin position="1"/>
        <end position="24"/>
    </location>
</feature>
<dbReference type="Proteomes" id="UP001652626">
    <property type="component" value="Chromosome 10"/>
</dbReference>
<proteinExistence type="predicted"/>
<dbReference type="RefSeq" id="XP_026485458.2">
    <property type="nucleotide sequence ID" value="XM_026629673.2"/>
</dbReference>
<protein>
    <submittedName>
        <fullName evidence="4">Uncharacterized protein LOC113392988</fullName>
    </submittedName>
</protein>
<feature type="chain" id="PRO_5047354401" evidence="2">
    <location>
        <begin position="25"/>
        <end position="639"/>
    </location>
</feature>
<keyword evidence="3" id="KW-1185">Reference proteome</keyword>
<dbReference type="GeneID" id="113392988"/>
<dbReference type="OMA" id="DPYLHMR"/>
<keyword evidence="2" id="KW-0732">Signal</keyword>
<name>A0A8B8HKT5_VANTA</name>
<dbReference type="OrthoDB" id="8062658at2759"/>
<evidence type="ECO:0000256" key="2">
    <source>
        <dbReference type="SAM" id="SignalP"/>
    </source>
</evidence>
<evidence type="ECO:0000256" key="1">
    <source>
        <dbReference type="SAM" id="MobiDB-lite"/>
    </source>
</evidence>
<reference evidence="4" key="1">
    <citation type="submission" date="2025-08" db="UniProtKB">
        <authorList>
            <consortium name="RefSeq"/>
        </authorList>
    </citation>
    <scope>IDENTIFICATION</scope>
    <source>
        <tissue evidence="4">Whole body</tissue>
    </source>
</reference>
<dbReference type="AlphaFoldDB" id="A0A8B8HKT5"/>
<organism evidence="3 4">
    <name type="scientific">Vanessa tameamea</name>
    <name type="common">Kamehameha butterfly</name>
    <dbReference type="NCBI Taxonomy" id="334116"/>
    <lineage>
        <taxon>Eukaryota</taxon>
        <taxon>Metazoa</taxon>
        <taxon>Ecdysozoa</taxon>
        <taxon>Arthropoda</taxon>
        <taxon>Hexapoda</taxon>
        <taxon>Insecta</taxon>
        <taxon>Pterygota</taxon>
        <taxon>Neoptera</taxon>
        <taxon>Endopterygota</taxon>
        <taxon>Lepidoptera</taxon>
        <taxon>Glossata</taxon>
        <taxon>Ditrysia</taxon>
        <taxon>Papilionoidea</taxon>
        <taxon>Nymphalidae</taxon>
        <taxon>Nymphalinae</taxon>
        <taxon>Vanessa</taxon>
    </lineage>
</organism>
<feature type="region of interest" description="Disordered" evidence="1">
    <location>
        <begin position="503"/>
        <end position="523"/>
    </location>
</feature>
<evidence type="ECO:0000313" key="3">
    <source>
        <dbReference type="Proteomes" id="UP001652626"/>
    </source>
</evidence>
<evidence type="ECO:0000313" key="4">
    <source>
        <dbReference type="RefSeq" id="XP_026485458.2"/>
    </source>
</evidence>
<gene>
    <name evidence="4" type="primary">LOC113392988</name>
</gene>
<sequence>MFVKTHTMLLKILIWFLIAANAESGRVGKLSKHITNTSNPIDNLNGIASIFSPRMDFDQWKPLTGRGDPLRNDPTYDYEPPVLERVHYWADEVHAQPEKNPERKSEVLVLGVSSRKPSVASRPLPPIRRVPRPPLFPSKYEDFSYKFSDHYPMTILVPPPPPPSHQPPLYVEEKLSIPTSPPILLDGLTATKESTPKPEILTSFALQESNLIYQSSTTKQNWYNNYNKTTNLPINTVSSDYAGWGPTTPFEDFNEAHNIISYTDNHNYEFTKQPLSYYKPMLSEASPPPQTSFHPSDMPTFLPTALPVTVSTVENTQDTWSSIETTTETSTETQNLEFETTTENVMTRFSQSTPAPLSAPKPNIIDMLGSMISMPMITDPNRPEDNLYAHASDSIHIFKKPPIEDSVNLEIMQTMQPPPPIKTPESSTPPSRQQFQINSHILNSLLHEKPITHTHDPYLHMRFTTPITTTSKTSQDIKSTTETPSIPTYLIIQGHSKVKTYGSKPKPDNGAAKNEIPNPNETNEVKHLHPLKEKHTKISEKRTLRESRAQNLKSLVDTGFGSIEIQEADLGIKYDVSDGSDVPIEIYRKGIVDNDENNYSSKREEEKRNKREIGLKHFLDEDLVNVVYKLFNSRNEMLN</sequence>
<accession>A0A8B8HKT5</accession>